<keyword evidence="5 7" id="KW-1133">Transmembrane helix</keyword>
<dbReference type="EMBL" id="JBHSAX010000023">
    <property type="protein sequence ID" value="MFC3965916.1"/>
    <property type="molecule type" value="Genomic_DNA"/>
</dbReference>
<feature type="transmembrane region" description="Helical" evidence="7">
    <location>
        <begin position="181"/>
        <end position="201"/>
    </location>
</feature>
<dbReference type="SUPFAM" id="SSF103473">
    <property type="entry name" value="MFS general substrate transporter"/>
    <property type="match status" value="1"/>
</dbReference>
<feature type="transmembrane region" description="Helical" evidence="7">
    <location>
        <begin position="152"/>
        <end position="175"/>
    </location>
</feature>
<dbReference type="RefSeq" id="WP_378616186.1">
    <property type="nucleotide sequence ID" value="NZ_JBHSAX010000023.1"/>
</dbReference>
<evidence type="ECO:0000256" key="4">
    <source>
        <dbReference type="ARBA" id="ARBA00022692"/>
    </source>
</evidence>
<feature type="transmembrane region" description="Helical" evidence="7">
    <location>
        <begin position="114"/>
        <end position="132"/>
    </location>
</feature>
<feature type="transmembrane region" description="Helical" evidence="7">
    <location>
        <begin position="284"/>
        <end position="304"/>
    </location>
</feature>
<dbReference type="InterPro" id="IPR020846">
    <property type="entry name" value="MFS_dom"/>
</dbReference>
<keyword evidence="4 7" id="KW-0812">Transmembrane</keyword>
<organism evidence="9 10">
    <name type="scientific">Nocardia jiangsuensis</name>
    <dbReference type="NCBI Taxonomy" id="1691563"/>
    <lineage>
        <taxon>Bacteria</taxon>
        <taxon>Bacillati</taxon>
        <taxon>Actinomycetota</taxon>
        <taxon>Actinomycetes</taxon>
        <taxon>Mycobacteriales</taxon>
        <taxon>Nocardiaceae</taxon>
        <taxon>Nocardia</taxon>
    </lineage>
</organism>
<keyword evidence="2" id="KW-0813">Transport</keyword>
<protein>
    <submittedName>
        <fullName evidence="9">MFS transporter</fullName>
    </submittedName>
</protein>
<feature type="domain" description="Major facilitator superfamily (MFS) profile" evidence="8">
    <location>
        <begin position="25"/>
        <end position="401"/>
    </location>
</feature>
<evidence type="ECO:0000259" key="8">
    <source>
        <dbReference type="PROSITE" id="PS50850"/>
    </source>
</evidence>
<gene>
    <name evidence="9" type="ORF">ACFO0B_28330</name>
</gene>
<evidence type="ECO:0000256" key="6">
    <source>
        <dbReference type="ARBA" id="ARBA00023136"/>
    </source>
</evidence>
<feature type="transmembrane region" description="Helical" evidence="7">
    <location>
        <begin position="252"/>
        <end position="272"/>
    </location>
</feature>
<proteinExistence type="predicted"/>
<evidence type="ECO:0000256" key="3">
    <source>
        <dbReference type="ARBA" id="ARBA00022475"/>
    </source>
</evidence>
<dbReference type="Proteomes" id="UP001595696">
    <property type="component" value="Unassembled WGS sequence"/>
</dbReference>
<evidence type="ECO:0000256" key="2">
    <source>
        <dbReference type="ARBA" id="ARBA00022448"/>
    </source>
</evidence>
<feature type="transmembrane region" description="Helical" evidence="7">
    <location>
        <begin position="90"/>
        <end position="108"/>
    </location>
</feature>
<feature type="transmembrane region" description="Helical" evidence="7">
    <location>
        <begin position="357"/>
        <end position="390"/>
    </location>
</feature>
<feature type="transmembrane region" description="Helical" evidence="7">
    <location>
        <begin position="310"/>
        <end position="336"/>
    </location>
</feature>
<keyword evidence="10" id="KW-1185">Reference proteome</keyword>
<evidence type="ECO:0000256" key="7">
    <source>
        <dbReference type="SAM" id="Phobius"/>
    </source>
</evidence>
<dbReference type="InterPro" id="IPR050171">
    <property type="entry name" value="MFS_Transporters"/>
</dbReference>
<evidence type="ECO:0000313" key="10">
    <source>
        <dbReference type="Proteomes" id="UP001595696"/>
    </source>
</evidence>
<dbReference type="InterPro" id="IPR005829">
    <property type="entry name" value="Sugar_transporter_CS"/>
</dbReference>
<feature type="transmembrane region" description="Helical" evidence="7">
    <location>
        <begin position="59"/>
        <end position="78"/>
    </location>
</feature>
<name>A0ABV8E313_9NOCA</name>
<accession>A0ABV8E313</accession>
<comment type="caution">
    <text evidence="9">The sequence shown here is derived from an EMBL/GenBank/DDBJ whole genome shotgun (WGS) entry which is preliminary data.</text>
</comment>
<dbReference type="PANTHER" id="PTHR23517:SF3">
    <property type="entry name" value="INTEGRAL MEMBRANE TRANSPORT PROTEIN"/>
    <property type="match status" value="1"/>
</dbReference>
<dbReference type="InterPro" id="IPR036259">
    <property type="entry name" value="MFS_trans_sf"/>
</dbReference>
<dbReference type="PROSITE" id="PS50850">
    <property type="entry name" value="MFS"/>
    <property type="match status" value="1"/>
</dbReference>
<dbReference type="CDD" id="cd17325">
    <property type="entry name" value="MFS_MdtG_SLC18_like"/>
    <property type="match status" value="1"/>
</dbReference>
<evidence type="ECO:0000256" key="5">
    <source>
        <dbReference type="ARBA" id="ARBA00022989"/>
    </source>
</evidence>
<sequence>MTAEAAPDTGCPKPGPRVRARLAPLVLPVFLPSAVYGLGNGAAAPMFPLRALELGASPGLAGLVVALSGFGMILMDLPAGSIVARLGERVAIALGSAAGALGMLAAIFAPTIAVFGAGMLLTGAATAVWGLARQSYVVAVVPAADRGRVLSVFAGSMRLGFFAGPFLGAAVVHGAGPVGALWVQLGAVVLAGGLVAVMPEPEDGAAAKGVTGLGTVLREQRGLLTTLGSGALLMGAARASRQVLLPLWAAHIGADAAVVALLFGIAGAVDVLMSYPSGLWMDRFGRRAIGVPSMLCFAVGYAVLPFAGSVLWLGVVAVLLGVANGLSNGVIMTVGADIAPPDRRAEFLGAWRLTHDFGMFAGPITIGVIGAVSMLGGAAIVLAVAAGAGAAAMYRWFPGPGGVLRDSAR</sequence>
<dbReference type="PROSITE" id="PS00216">
    <property type="entry name" value="SUGAR_TRANSPORT_1"/>
    <property type="match status" value="1"/>
</dbReference>
<dbReference type="InterPro" id="IPR011701">
    <property type="entry name" value="MFS"/>
</dbReference>
<keyword evidence="3" id="KW-1003">Cell membrane</keyword>
<evidence type="ECO:0000313" key="9">
    <source>
        <dbReference type="EMBL" id="MFC3965916.1"/>
    </source>
</evidence>
<evidence type="ECO:0000256" key="1">
    <source>
        <dbReference type="ARBA" id="ARBA00004651"/>
    </source>
</evidence>
<reference evidence="10" key="1">
    <citation type="journal article" date="2019" name="Int. J. Syst. Evol. Microbiol.">
        <title>The Global Catalogue of Microorganisms (GCM) 10K type strain sequencing project: providing services to taxonomists for standard genome sequencing and annotation.</title>
        <authorList>
            <consortium name="The Broad Institute Genomics Platform"/>
            <consortium name="The Broad Institute Genome Sequencing Center for Infectious Disease"/>
            <person name="Wu L."/>
            <person name="Ma J."/>
        </authorList>
    </citation>
    <scope>NUCLEOTIDE SEQUENCE [LARGE SCALE GENOMIC DNA]</scope>
    <source>
        <strain evidence="10">CGMCC 4.7330</strain>
    </source>
</reference>
<comment type="subcellular location">
    <subcellularLocation>
        <location evidence="1">Cell membrane</location>
        <topology evidence="1">Multi-pass membrane protein</topology>
    </subcellularLocation>
</comment>
<dbReference type="Gene3D" id="1.20.1250.20">
    <property type="entry name" value="MFS general substrate transporter like domains"/>
    <property type="match status" value="2"/>
</dbReference>
<dbReference type="Pfam" id="PF07690">
    <property type="entry name" value="MFS_1"/>
    <property type="match status" value="2"/>
</dbReference>
<keyword evidence="6 7" id="KW-0472">Membrane</keyword>
<dbReference type="PANTHER" id="PTHR23517">
    <property type="entry name" value="RESISTANCE PROTEIN MDTM, PUTATIVE-RELATED-RELATED"/>
    <property type="match status" value="1"/>
</dbReference>
<feature type="transmembrane region" description="Helical" evidence="7">
    <location>
        <begin position="22"/>
        <end position="39"/>
    </location>
</feature>